<protein>
    <submittedName>
        <fullName evidence="1">Uncharacterized protein</fullName>
    </submittedName>
</protein>
<name>A0A2P2M3D0_RHIMU</name>
<sequence>MLLLTAVCYSTLSCYTHLHQLLVLLFAGKFSISHYCHYTLVLQFSFKGVLDTVYDFEACHILVLYRMYILNPFMIG</sequence>
<accession>A0A2P2M3D0</accession>
<evidence type="ECO:0000313" key="1">
    <source>
        <dbReference type="EMBL" id="MBX24729.1"/>
    </source>
</evidence>
<dbReference type="AlphaFoldDB" id="A0A2P2M3D0"/>
<organism evidence="1">
    <name type="scientific">Rhizophora mucronata</name>
    <name type="common">Asiatic mangrove</name>
    <dbReference type="NCBI Taxonomy" id="61149"/>
    <lineage>
        <taxon>Eukaryota</taxon>
        <taxon>Viridiplantae</taxon>
        <taxon>Streptophyta</taxon>
        <taxon>Embryophyta</taxon>
        <taxon>Tracheophyta</taxon>
        <taxon>Spermatophyta</taxon>
        <taxon>Magnoliopsida</taxon>
        <taxon>eudicotyledons</taxon>
        <taxon>Gunneridae</taxon>
        <taxon>Pentapetalae</taxon>
        <taxon>rosids</taxon>
        <taxon>fabids</taxon>
        <taxon>Malpighiales</taxon>
        <taxon>Rhizophoraceae</taxon>
        <taxon>Rhizophora</taxon>
    </lineage>
</organism>
<proteinExistence type="predicted"/>
<reference evidence="1" key="1">
    <citation type="submission" date="2018-02" db="EMBL/GenBank/DDBJ databases">
        <title>Rhizophora mucronata_Transcriptome.</title>
        <authorList>
            <person name="Meera S.P."/>
            <person name="Sreeshan A."/>
            <person name="Augustine A."/>
        </authorList>
    </citation>
    <scope>NUCLEOTIDE SEQUENCE</scope>
    <source>
        <tissue evidence="1">Leaf</tissue>
    </source>
</reference>
<dbReference type="EMBL" id="GGEC01044245">
    <property type="protein sequence ID" value="MBX24729.1"/>
    <property type="molecule type" value="Transcribed_RNA"/>
</dbReference>